<dbReference type="GO" id="GO:0018738">
    <property type="term" value="F:S-formylglutathione hydrolase activity"/>
    <property type="evidence" value="ECO:0007669"/>
    <property type="project" value="UniProtKB-EC"/>
</dbReference>
<evidence type="ECO:0000313" key="8">
    <source>
        <dbReference type="EMBL" id="SPX11732.1"/>
    </source>
</evidence>
<feature type="active site" description="Charge relay system" evidence="7">
    <location>
        <position position="138"/>
    </location>
</feature>
<dbReference type="Pfam" id="PF00756">
    <property type="entry name" value="Esterase"/>
    <property type="match status" value="1"/>
</dbReference>
<evidence type="ECO:0000256" key="2">
    <source>
        <dbReference type="ARBA" id="ARBA00012479"/>
    </source>
</evidence>
<comment type="similarity">
    <text evidence="1">Belongs to the esterase D family.</text>
</comment>
<organism evidence="8 9">
    <name type="scientific">Escherichia coli</name>
    <dbReference type="NCBI Taxonomy" id="562"/>
    <lineage>
        <taxon>Bacteria</taxon>
        <taxon>Pseudomonadati</taxon>
        <taxon>Pseudomonadota</taxon>
        <taxon>Gammaproteobacteria</taxon>
        <taxon>Enterobacterales</taxon>
        <taxon>Enterobacteriaceae</taxon>
        <taxon>Escherichia</taxon>
    </lineage>
</organism>
<dbReference type="Gene3D" id="3.40.50.1820">
    <property type="entry name" value="alpha/beta hydrolase"/>
    <property type="match status" value="1"/>
</dbReference>
<dbReference type="PANTHER" id="PTHR10061">
    <property type="entry name" value="S-FORMYLGLUTATHIONE HYDROLASE"/>
    <property type="match status" value="1"/>
</dbReference>
<proteinExistence type="inferred from homology"/>
<comment type="catalytic activity">
    <reaction evidence="6">
        <text>S-formylglutathione + H2O = formate + glutathione + H(+)</text>
        <dbReference type="Rhea" id="RHEA:14961"/>
        <dbReference type="ChEBI" id="CHEBI:15377"/>
        <dbReference type="ChEBI" id="CHEBI:15378"/>
        <dbReference type="ChEBI" id="CHEBI:15740"/>
        <dbReference type="ChEBI" id="CHEBI:57688"/>
        <dbReference type="ChEBI" id="CHEBI:57925"/>
        <dbReference type="EC" id="3.1.2.12"/>
    </reaction>
</comment>
<sequence>MYDYIRNELPDLVMHHFPATAKKSISGHSMGGLGALVLALRNPDEYVSVSAFSPIVSPSQVPWGQQAFAAYLAENKDAWLDYDPVSLISQGQRVAEIMVDQGLSDDFYAEQLRTPNLEKICQEMNIKTLIRYHEGYDHSYYFVSSFIGEHIAYHANKLNMR</sequence>
<keyword evidence="4 8" id="KW-0378">Hydrolase</keyword>
<dbReference type="GO" id="GO:0046294">
    <property type="term" value="P:formaldehyde catabolic process"/>
    <property type="evidence" value="ECO:0007669"/>
    <property type="project" value="InterPro"/>
</dbReference>
<dbReference type="InterPro" id="IPR014186">
    <property type="entry name" value="S-formylglutathione_hydrol"/>
</dbReference>
<reference evidence="8 9" key="1">
    <citation type="submission" date="2018-06" db="EMBL/GenBank/DDBJ databases">
        <authorList>
            <consortium name="Pathogen Informatics"/>
            <person name="Doyle S."/>
        </authorList>
    </citation>
    <scope>NUCLEOTIDE SEQUENCE [LARGE SCALE GENOMIC DNA]</scope>
    <source>
        <strain evidence="8 9">NCTC9073</strain>
    </source>
</reference>
<evidence type="ECO:0000256" key="5">
    <source>
        <dbReference type="ARBA" id="ARBA00040916"/>
    </source>
</evidence>
<dbReference type="GO" id="GO:0005829">
    <property type="term" value="C:cytosol"/>
    <property type="evidence" value="ECO:0007669"/>
    <property type="project" value="TreeGrafter"/>
</dbReference>
<dbReference type="SUPFAM" id="SSF53474">
    <property type="entry name" value="alpha/beta-Hydrolases"/>
    <property type="match status" value="1"/>
</dbReference>
<dbReference type="GO" id="GO:0052689">
    <property type="term" value="F:carboxylic ester hydrolase activity"/>
    <property type="evidence" value="ECO:0007669"/>
    <property type="project" value="UniProtKB-KW"/>
</dbReference>
<evidence type="ECO:0000256" key="1">
    <source>
        <dbReference type="ARBA" id="ARBA00005622"/>
    </source>
</evidence>
<evidence type="ECO:0000256" key="3">
    <source>
        <dbReference type="ARBA" id="ARBA00022487"/>
    </source>
</evidence>
<protein>
    <recommendedName>
        <fullName evidence="5">S-formylglutathione hydrolase FrmB</fullName>
        <ecNumber evidence="2">3.1.2.12</ecNumber>
    </recommendedName>
</protein>
<name>A0A2X1N3L2_ECOLX</name>
<dbReference type="InterPro" id="IPR029058">
    <property type="entry name" value="AB_hydrolase_fold"/>
</dbReference>
<evidence type="ECO:0000256" key="4">
    <source>
        <dbReference type="ARBA" id="ARBA00022801"/>
    </source>
</evidence>
<gene>
    <name evidence="8" type="primary">frmB_2</name>
    <name evidence="8" type="ORF">NCTC9073_03075</name>
</gene>
<keyword evidence="3" id="KW-0719">Serine esterase</keyword>
<dbReference type="Proteomes" id="UP000250780">
    <property type="component" value="Unassembled WGS sequence"/>
</dbReference>
<evidence type="ECO:0000313" key="9">
    <source>
        <dbReference type="Proteomes" id="UP000250780"/>
    </source>
</evidence>
<dbReference type="PANTHER" id="PTHR10061:SF0">
    <property type="entry name" value="S-FORMYLGLUTATHIONE HYDROLASE"/>
    <property type="match status" value="1"/>
</dbReference>
<evidence type="ECO:0000256" key="7">
    <source>
        <dbReference type="PIRSR" id="PIRSR614186-1"/>
    </source>
</evidence>
<feature type="active site" description="Charge relay system" evidence="7">
    <location>
        <position position="29"/>
    </location>
</feature>
<accession>A0A2X1N3L2</accession>
<dbReference type="InterPro" id="IPR000801">
    <property type="entry name" value="Esterase-like"/>
</dbReference>
<dbReference type="EMBL" id="UASD01000008">
    <property type="protein sequence ID" value="SPX11732.1"/>
    <property type="molecule type" value="Genomic_DNA"/>
</dbReference>
<evidence type="ECO:0000256" key="6">
    <source>
        <dbReference type="ARBA" id="ARBA00047590"/>
    </source>
</evidence>
<dbReference type="AlphaFoldDB" id="A0A2X1N3L2"/>
<feature type="active site" description="Charge relay system" evidence="7">
    <location>
        <position position="105"/>
    </location>
</feature>
<dbReference type="EC" id="3.1.2.12" evidence="2"/>